<evidence type="ECO:0000256" key="2">
    <source>
        <dbReference type="SAM" id="Phobius"/>
    </source>
</evidence>
<keyword evidence="4" id="KW-1185">Reference proteome</keyword>
<keyword evidence="2" id="KW-1133">Transmembrane helix</keyword>
<evidence type="ECO:0000313" key="4">
    <source>
        <dbReference type="Proteomes" id="UP001220022"/>
    </source>
</evidence>
<gene>
    <name evidence="3" type="ORF">P2L57_09860</name>
</gene>
<evidence type="ECO:0000313" key="3">
    <source>
        <dbReference type="EMBL" id="MDF2256019.1"/>
    </source>
</evidence>
<comment type="caution">
    <text evidence="3">The sequence shown here is derived from an EMBL/GenBank/DDBJ whole genome shotgun (WGS) entry which is preliminary data.</text>
</comment>
<reference evidence="3 4" key="1">
    <citation type="submission" date="2023-03" db="EMBL/GenBank/DDBJ databases">
        <title>Draft genome sequence of type strain Streptomyces ferralitis JCM 14344.</title>
        <authorList>
            <person name="Klaysubun C."/>
            <person name="Duangmal K."/>
        </authorList>
    </citation>
    <scope>NUCLEOTIDE SEQUENCE [LARGE SCALE GENOMIC DNA]</scope>
    <source>
        <strain evidence="3 4">JCM 14344</strain>
    </source>
</reference>
<keyword evidence="2" id="KW-0472">Membrane</keyword>
<evidence type="ECO:0000256" key="1">
    <source>
        <dbReference type="SAM" id="MobiDB-lite"/>
    </source>
</evidence>
<protein>
    <submittedName>
        <fullName evidence="3">Uncharacterized protein</fullName>
    </submittedName>
</protein>
<dbReference type="EMBL" id="JARHTQ010000005">
    <property type="protein sequence ID" value="MDF2256019.1"/>
    <property type="molecule type" value="Genomic_DNA"/>
</dbReference>
<proteinExistence type="predicted"/>
<feature type="region of interest" description="Disordered" evidence="1">
    <location>
        <begin position="1"/>
        <end position="60"/>
    </location>
</feature>
<feature type="transmembrane region" description="Helical" evidence="2">
    <location>
        <begin position="71"/>
        <end position="97"/>
    </location>
</feature>
<accession>A0ABT5YWU0</accession>
<name>A0ABT5YWU0_9ACTN</name>
<keyword evidence="2" id="KW-0812">Transmembrane</keyword>
<feature type="compositionally biased region" description="Low complexity" evidence="1">
    <location>
        <begin position="33"/>
        <end position="58"/>
    </location>
</feature>
<sequence>MPSPDGPAVQLNHGTDRYPGRAASRRGQTARPSATGSPGRARSRRAASGQQRAAAQQPGGVGGALVRLGQLIALVVVSSVILFVIVAVVGGISLLVYTNSK</sequence>
<dbReference type="Proteomes" id="UP001220022">
    <property type="component" value="Unassembled WGS sequence"/>
</dbReference>
<organism evidence="3 4">
    <name type="scientific">Streptantibioticus ferralitis</name>
    <dbReference type="NCBI Taxonomy" id="236510"/>
    <lineage>
        <taxon>Bacteria</taxon>
        <taxon>Bacillati</taxon>
        <taxon>Actinomycetota</taxon>
        <taxon>Actinomycetes</taxon>
        <taxon>Kitasatosporales</taxon>
        <taxon>Streptomycetaceae</taxon>
        <taxon>Streptantibioticus</taxon>
    </lineage>
</organism>
<dbReference type="RefSeq" id="WP_275811525.1">
    <property type="nucleotide sequence ID" value="NZ_BAAANM010000018.1"/>
</dbReference>